<sequence>MTGTLRESDGSTDKVVQESMTLNEPRPNPELALSPASMIENLQPDQAVISTCDSLSPQQVVQTPSDVAEMTGNFLDMITSSEWSDPYIQDVAMGDSTTTKKQEWKHLGPKSKKNAKKNSKNDKAEATIDPTKRVLGNMKSKARAMSLGQRCKFCDLVHPRAIGDVRAGVSTCPFVRFLHSIWGEQFEFHTRDGKPGIRFAGRSKKSDTHEVPMFHHKEPLVSWIRLELEMNHEEDPSIHEQPMRSLAEQLGTLSRSCNVQGEDWSNQKIRDARELYDECAKVTKAQMDRWASTLAVRGHGAVRQQRCRHDPRCGFCGKNRGALMETRLPARRGPPAHRGSSHWIPLGNPHAATPWGPRNPGFQHRTSSYPYPYGQNFRG</sequence>
<protein>
    <submittedName>
        <fullName evidence="2">Uncharacterized protein</fullName>
    </submittedName>
</protein>
<accession>J6F7B9</accession>
<organism evidence="2 3">
    <name type="scientific">Trichosporon asahii var. asahii (strain ATCC 90039 / CBS 2479 / JCM 2466 / KCTC 7840 / NBRC 103889/ NCYC 2677 / UAMH 7654)</name>
    <name type="common">Yeast</name>
    <dbReference type="NCBI Taxonomy" id="1186058"/>
    <lineage>
        <taxon>Eukaryota</taxon>
        <taxon>Fungi</taxon>
        <taxon>Dikarya</taxon>
        <taxon>Basidiomycota</taxon>
        <taxon>Agaricomycotina</taxon>
        <taxon>Tremellomycetes</taxon>
        <taxon>Trichosporonales</taxon>
        <taxon>Trichosporonaceae</taxon>
        <taxon>Trichosporon</taxon>
    </lineage>
</organism>
<feature type="compositionally biased region" description="Basic residues" evidence="1">
    <location>
        <begin position="107"/>
        <end position="118"/>
    </location>
</feature>
<feature type="region of interest" description="Disordered" evidence="1">
    <location>
        <begin position="99"/>
        <end position="126"/>
    </location>
</feature>
<proteinExistence type="predicted"/>
<dbReference type="GeneID" id="25991081"/>
<feature type="compositionally biased region" description="Basic and acidic residues" evidence="1">
    <location>
        <begin position="1"/>
        <end position="16"/>
    </location>
</feature>
<reference evidence="2 3" key="1">
    <citation type="journal article" date="2012" name="Eukaryot. Cell">
        <title>Draft genome sequence of CBS 2479, the standard type strain of Trichosporon asahii.</title>
        <authorList>
            <person name="Yang R.Y."/>
            <person name="Li H.T."/>
            <person name="Zhu H."/>
            <person name="Zhou G.P."/>
            <person name="Wang M."/>
            <person name="Wang L."/>
        </authorList>
    </citation>
    <scope>NUCLEOTIDE SEQUENCE [LARGE SCALE GENOMIC DNA]</scope>
    <source>
        <strain evidence="3">ATCC 90039 / CBS 2479 / JCM 2466 / KCTC 7840 / NCYC 2677 / UAMH 7654</strain>
    </source>
</reference>
<evidence type="ECO:0000256" key="1">
    <source>
        <dbReference type="SAM" id="MobiDB-lite"/>
    </source>
</evidence>
<feature type="region of interest" description="Disordered" evidence="1">
    <location>
        <begin position="329"/>
        <end position="379"/>
    </location>
</feature>
<comment type="caution">
    <text evidence="2">The sequence shown here is derived from an EMBL/GenBank/DDBJ whole genome shotgun (WGS) entry which is preliminary data.</text>
</comment>
<dbReference type="EMBL" id="ALBS01000068">
    <property type="protein sequence ID" value="EJT51242.1"/>
    <property type="molecule type" value="Genomic_DNA"/>
</dbReference>
<evidence type="ECO:0000313" key="3">
    <source>
        <dbReference type="Proteomes" id="UP000002748"/>
    </source>
</evidence>
<dbReference type="KEGG" id="tasa:A1Q1_07569"/>
<dbReference type="RefSeq" id="XP_014182439.1">
    <property type="nucleotide sequence ID" value="XM_014326964.1"/>
</dbReference>
<dbReference type="Proteomes" id="UP000002748">
    <property type="component" value="Unassembled WGS sequence"/>
</dbReference>
<name>J6F7B9_TRIAS</name>
<gene>
    <name evidence="2" type="ORF">A1Q1_07569</name>
</gene>
<evidence type="ECO:0000313" key="2">
    <source>
        <dbReference type="EMBL" id="EJT51242.1"/>
    </source>
</evidence>
<dbReference type="HOGENOM" id="CLU_729950_0_0_1"/>
<dbReference type="AlphaFoldDB" id="J6F7B9"/>
<feature type="region of interest" description="Disordered" evidence="1">
    <location>
        <begin position="1"/>
        <end position="30"/>
    </location>
</feature>
<dbReference type="VEuPathDB" id="FungiDB:A1Q1_07569"/>